<evidence type="ECO:0000313" key="8">
    <source>
        <dbReference type="EMBL" id="CCI50021.1"/>
    </source>
</evidence>
<organism evidence="8 9">
    <name type="scientific">Albugo candida</name>
    <dbReference type="NCBI Taxonomy" id="65357"/>
    <lineage>
        <taxon>Eukaryota</taxon>
        <taxon>Sar</taxon>
        <taxon>Stramenopiles</taxon>
        <taxon>Oomycota</taxon>
        <taxon>Peronosporomycetes</taxon>
        <taxon>Albuginales</taxon>
        <taxon>Albuginaceae</taxon>
        <taxon>Albugo</taxon>
    </lineage>
</organism>
<dbReference type="GO" id="GO:0005524">
    <property type="term" value="F:ATP binding"/>
    <property type="evidence" value="ECO:0007669"/>
    <property type="project" value="UniProtKB-KW"/>
</dbReference>
<keyword evidence="3" id="KW-0819">tRNA processing</keyword>
<dbReference type="CDD" id="cd01992">
    <property type="entry name" value="TilS_N"/>
    <property type="match status" value="1"/>
</dbReference>
<keyword evidence="5" id="KW-0067">ATP-binding</keyword>
<evidence type="ECO:0000259" key="7">
    <source>
        <dbReference type="Pfam" id="PF01171"/>
    </source>
</evidence>
<dbReference type="InParanoid" id="A0A024GTB2"/>
<gene>
    <name evidence="8" type="ORF">BN9_115250</name>
</gene>
<evidence type="ECO:0000256" key="2">
    <source>
        <dbReference type="ARBA" id="ARBA00022598"/>
    </source>
</evidence>
<accession>A0A024GTB2</accession>
<dbReference type="GO" id="GO:0008033">
    <property type="term" value="P:tRNA processing"/>
    <property type="evidence" value="ECO:0007669"/>
    <property type="project" value="UniProtKB-KW"/>
</dbReference>
<dbReference type="PANTHER" id="PTHR43033:SF1">
    <property type="entry name" value="TRNA(ILE)-LYSIDINE SYNTHASE-RELATED"/>
    <property type="match status" value="1"/>
</dbReference>
<dbReference type="STRING" id="65357.A0A024GTB2"/>
<dbReference type="Proteomes" id="UP000053237">
    <property type="component" value="Unassembled WGS sequence"/>
</dbReference>
<feature type="domain" description="tRNA(Ile)-lysidine/2-thiocytidine synthase N-terminal" evidence="7">
    <location>
        <begin position="61"/>
        <end position="261"/>
    </location>
</feature>
<dbReference type="EMBL" id="CAIX01000379">
    <property type="protein sequence ID" value="CCI50021.1"/>
    <property type="molecule type" value="Genomic_DNA"/>
</dbReference>
<dbReference type="HAMAP" id="MF_01161">
    <property type="entry name" value="tRNA_Ile_lys_synt"/>
    <property type="match status" value="1"/>
</dbReference>
<dbReference type="PANTHER" id="PTHR43033">
    <property type="entry name" value="TRNA(ILE)-LYSIDINE SYNTHASE-RELATED"/>
    <property type="match status" value="1"/>
</dbReference>
<keyword evidence="2" id="KW-0436">Ligase</keyword>
<name>A0A024GTB2_9STRA</name>
<dbReference type="GO" id="GO:0032267">
    <property type="term" value="F:tRNA(Ile)-lysidine synthase activity"/>
    <property type="evidence" value="ECO:0007669"/>
    <property type="project" value="UniProtKB-EC"/>
</dbReference>
<dbReference type="OrthoDB" id="198857at2759"/>
<comment type="caution">
    <text evidence="8">The sequence shown here is derived from an EMBL/GenBank/DDBJ whole genome shotgun (WGS) entry which is preliminary data.</text>
</comment>
<evidence type="ECO:0000256" key="5">
    <source>
        <dbReference type="ARBA" id="ARBA00022840"/>
    </source>
</evidence>
<dbReference type="InterPro" id="IPR012795">
    <property type="entry name" value="tRNA_Ile_lys_synt_N"/>
</dbReference>
<keyword evidence="9" id="KW-1185">Reference proteome</keyword>
<reference evidence="8 9" key="1">
    <citation type="submission" date="2012-05" db="EMBL/GenBank/DDBJ databases">
        <title>Recombination and specialization in a pathogen metapopulation.</title>
        <authorList>
            <person name="Gardiner A."/>
            <person name="Kemen E."/>
            <person name="Schultz-Larsen T."/>
            <person name="MacLean D."/>
            <person name="Van Oosterhout C."/>
            <person name="Jones J.D.G."/>
        </authorList>
    </citation>
    <scope>NUCLEOTIDE SEQUENCE [LARGE SCALE GENOMIC DNA]</scope>
    <source>
        <strain evidence="8 9">Ac Nc2</strain>
    </source>
</reference>
<dbReference type="InterPro" id="IPR012094">
    <property type="entry name" value="tRNA_Ile_lys_synt"/>
</dbReference>
<dbReference type="Pfam" id="PF01171">
    <property type="entry name" value="ATP_bind_3"/>
    <property type="match status" value="1"/>
</dbReference>
<dbReference type="EC" id="6.3.4.19" evidence="1"/>
<sequence length="393" mass="45100">MRLLGRIRRDFSVCHRHFVTGSKASDRVDAIAPLEFRKLLHDIDACLDSKCREVAGEYPLAVALSGGADSLTLTFLLDEYLRKWEQEKTVSLLAITVDHQLRIESREEAEYICRICKERAIAHVIASSDWSAVDPRQLVDGKPKKSRMQVQARNYRYASLKQMCQKFGVKYLFVGHTLDDQEETILLRLARGSGLNGLAGMEALTKWFWNEEIGDHTYLVRPLLSVSKSRLQQTCTQRFHQDWVEDPSNHSDVFDRVRIRKAMAKIRSEKGEGAFDCLLPLHQIASEAKKQFKELEKDVLEKHTIKWSSSKVLLDAAFRNEYQELSYRVLIKILNFVGQRAHPPRLSSVSKLLRELDQLTCGRKVTIHGCSVKKVEKGRILSFEPEHPHFNGS</sequence>
<dbReference type="InterPro" id="IPR014729">
    <property type="entry name" value="Rossmann-like_a/b/a_fold"/>
</dbReference>
<evidence type="ECO:0000256" key="4">
    <source>
        <dbReference type="ARBA" id="ARBA00022741"/>
    </source>
</evidence>
<comment type="catalytic activity">
    <reaction evidence="6">
        <text>cytidine(34) in tRNA(Ile2) + L-lysine + ATP = lysidine(34) in tRNA(Ile2) + AMP + diphosphate + H(+)</text>
        <dbReference type="Rhea" id="RHEA:43744"/>
        <dbReference type="Rhea" id="RHEA-COMP:10625"/>
        <dbReference type="Rhea" id="RHEA-COMP:10670"/>
        <dbReference type="ChEBI" id="CHEBI:15378"/>
        <dbReference type="ChEBI" id="CHEBI:30616"/>
        <dbReference type="ChEBI" id="CHEBI:32551"/>
        <dbReference type="ChEBI" id="CHEBI:33019"/>
        <dbReference type="ChEBI" id="CHEBI:82748"/>
        <dbReference type="ChEBI" id="CHEBI:83665"/>
        <dbReference type="ChEBI" id="CHEBI:456215"/>
        <dbReference type="EC" id="6.3.4.19"/>
    </reaction>
</comment>
<proteinExistence type="inferred from homology"/>
<dbReference type="InterPro" id="IPR011063">
    <property type="entry name" value="TilS/TtcA_N"/>
</dbReference>
<keyword evidence="4" id="KW-0547">Nucleotide-binding</keyword>
<dbReference type="SUPFAM" id="SSF52402">
    <property type="entry name" value="Adenine nucleotide alpha hydrolases-like"/>
    <property type="match status" value="1"/>
</dbReference>
<evidence type="ECO:0000256" key="1">
    <source>
        <dbReference type="ARBA" id="ARBA00013267"/>
    </source>
</evidence>
<dbReference type="AlphaFoldDB" id="A0A024GTB2"/>
<dbReference type="Gene3D" id="3.40.50.620">
    <property type="entry name" value="HUPs"/>
    <property type="match status" value="1"/>
</dbReference>
<protein>
    <recommendedName>
        <fullName evidence="1">tRNA(Ile)-lysidine synthetase</fullName>
        <ecNumber evidence="1">6.3.4.19</ecNumber>
    </recommendedName>
</protein>
<evidence type="ECO:0000313" key="9">
    <source>
        <dbReference type="Proteomes" id="UP000053237"/>
    </source>
</evidence>
<evidence type="ECO:0000256" key="6">
    <source>
        <dbReference type="ARBA" id="ARBA00048539"/>
    </source>
</evidence>
<evidence type="ECO:0000256" key="3">
    <source>
        <dbReference type="ARBA" id="ARBA00022694"/>
    </source>
</evidence>
<dbReference type="NCBIfam" id="TIGR02432">
    <property type="entry name" value="lysidine_TilS_N"/>
    <property type="match status" value="1"/>
</dbReference>